<dbReference type="Pfam" id="PF01872">
    <property type="entry name" value="RibD_C"/>
    <property type="match status" value="1"/>
</dbReference>
<dbReference type="OrthoDB" id="9800865at2"/>
<keyword evidence="3" id="KW-0560">Oxidoreductase</keyword>
<dbReference type="PANTHER" id="PTHR38011:SF7">
    <property type="entry name" value="2,5-DIAMINO-6-RIBOSYLAMINO-4(3H)-PYRIMIDINONE 5'-PHOSPHATE REDUCTASE"/>
    <property type="match status" value="1"/>
</dbReference>
<dbReference type="InterPro" id="IPR050765">
    <property type="entry name" value="Riboflavin_Biosynth_HTPR"/>
</dbReference>
<keyword evidence="2" id="KW-0521">NADP</keyword>
<gene>
    <name evidence="5" type="ORF">HMPREF9453_01014</name>
</gene>
<keyword evidence="6" id="KW-1185">Reference proteome</keyword>
<dbReference type="PATRIC" id="fig|742743.3.peg.1035"/>
<dbReference type="SUPFAM" id="SSF53597">
    <property type="entry name" value="Dihydrofolate reductase-like"/>
    <property type="match status" value="1"/>
</dbReference>
<comment type="caution">
    <text evidence="5">The sequence shown here is derived from an EMBL/GenBank/DDBJ whole genome shotgun (WGS) entry which is preliminary data.</text>
</comment>
<evidence type="ECO:0000313" key="5">
    <source>
        <dbReference type="EMBL" id="EHO63027.1"/>
    </source>
</evidence>
<dbReference type="GO" id="GO:0009231">
    <property type="term" value="P:riboflavin biosynthetic process"/>
    <property type="evidence" value="ECO:0007669"/>
    <property type="project" value="InterPro"/>
</dbReference>
<comment type="pathway">
    <text evidence="1">Cofactor biosynthesis; riboflavin biosynthesis.</text>
</comment>
<evidence type="ECO:0000313" key="6">
    <source>
        <dbReference type="Proteomes" id="UP000003277"/>
    </source>
</evidence>
<evidence type="ECO:0000256" key="1">
    <source>
        <dbReference type="ARBA" id="ARBA00005104"/>
    </source>
</evidence>
<dbReference type="HOGENOM" id="CLU_073038_1_0_9"/>
<evidence type="ECO:0000256" key="3">
    <source>
        <dbReference type="ARBA" id="ARBA00023002"/>
    </source>
</evidence>
<dbReference type="InterPro" id="IPR002734">
    <property type="entry name" value="RibDG_C"/>
</dbReference>
<dbReference type="eggNOG" id="COG1985">
    <property type="taxonomic scope" value="Bacteria"/>
</dbReference>
<sequence>MERPYIICHMETSLDGKIMGKYLWLPGPEGVEDSFYAVQRKFNFQAIIMGRTTIDDNRTLYKKPEIYENAVPLPEGDFLTGAKGPFLIAVDGKGKLAWEEKRAEENGISMDIVEILTESASMGYKDFLRRKGISYLICGKDKVDLPLACRKIKNLLHVDTMILGGGGVLNWSFLQAGLADEVSQVIAPAADGSCHTQTLFMAKEGLSKDQPLRFRALSSEIMADGAVWIRWKVGEKSNYDFDRDPDFRAVQEMIHANRS</sequence>
<dbReference type="PANTHER" id="PTHR38011">
    <property type="entry name" value="DIHYDROFOLATE REDUCTASE FAMILY PROTEIN (AFU_ORTHOLOGUE AFUA_8G06820)"/>
    <property type="match status" value="1"/>
</dbReference>
<dbReference type="GO" id="GO:0008703">
    <property type="term" value="F:5-amino-6-(5-phosphoribosylamino)uracil reductase activity"/>
    <property type="evidence" value="ECO:0007669"/>
    <property type="project" value="InterPro"/>
</dbReference>
<dbReference type="AlphaFoldDB" id="H1D076"/>
<reference evidence="5 6" key="1">
    <citation type="submission" date="2011-11" db="EMBL/GenBank/DDBJ databases">
        <title>The Genome Sequence of Dialister succinatiphilus YIT 11850.</title>
        <authorList>
            <consortium name="The Broad Institute Genome Sequencing Platform"/>
            <person name="Earl A."/>
            <person name="Ward D."/>
            <person name="Feldgarden M."/>
            <person name="Gevers D."/>
            <person name="Morotomi M."/>
            <person name="Young S.K."/>
            <person name="Zeng Q."/>
            <person name="Gargeya S."/>
            <person name="Fitzgerald M."/>
            <person name="Haas B."/>
            <person name="Abouelleil A."/>
            <person name="Alvarado L."/>
            <person name="Arachchi H.M."/>
            <person name="Berlin A."/>
            <person name="Brown A."/>
            <person name="Chapman S.B."/>
            <person name="Dunbar C."/>
            <person name="Gearin G."/>
            <person name="Goldberg J."/>
            <person name="Griggs A."/>
            <person name="Gujja S."/>
            <person name="Heiman D."/>
            <person name="Howarth C."/>
            <person name="Lui A."/>
            <person name="MacDonald P.J.P."/>
            <person name="Montmayeur A."/>
            <person name="Murphy C."/>
            <person name="Neiman D."/>
            <person name="Pearson M."/>
            <person name="Priest M."/>
            <person name="Roberts A."/>
            <person name="Saif S."/>
            <person name="Shea T."/>
            <person name="Sisk P."/>
            <person name="Stolte C."/>
            <person name="Sykes S."/>
            <person name="Wortman J."/>
            <person name="Nusbaum C."/>
            <person name="Birren B."/>
        </authorList>
    </citation>
    <scope>NUCLEOTIDE SEQUENCE [LARGE SCALE GENOMIC DNA]</scope>
    <source>
        <strain evidence="5 6">YIT 11850</strain>
    </source>
</reference>
<proteinExistence type="predicted"/>
<organism evidence="5 6">
    <name type="scientific">Dialister succinatiphilus YIT 11850</name>
    <dbReference type="NCBI Taxonomy" id="742743"/>
    <lineage>
        <taxon>Bacteria</taxon>
        <taxon>Bacillati</taxon>
        <taxon>Bacillota</taxon>
        <taxon>Negativicutes</taxon>
        <taxon>Veillonellales</taxon>
        <taxon>Veillonellaceae</taxon>
        <taxon>Dialister</taxon>
    </lineage>
</organism>
<evidence type="ECO:0000256" key="2">
    <source>
        <dbReference type="ARBA" id="ARBA00022857"/>
    </source>
</evidence>
<dbReference type="Gene3D" id="3.40.430.10">
    <property type="entry name" value="Dihydrofolate Reductase, subunit A"/>
    <property type="match status" value="1"/>
</dbReference>
<dbReference type="InterPro" id="IPR024072">
    <property type="entry name" value="DHFR-like_dom_sf"/>
</dbReference>
<accession>H1D076</accession>
<dbReference type="STRING" id="742743.HMPREF9453_01014"/>
<evidence type="ECO:0000259" key="4">
    <source>
        <dbReference type="Pfam" id="PF01872"/>
    </source>
</evidence>
<name>H1D076_9FIRM</name>
<dbReference type="Proteomes" id="UP000003277">
    <property type="component" value="Unassembled WGS sequence"/>
</dbReference>
<dbReference type="GeneID" id="98911300"/>
<dbReference type="RefSeq" id="WP_008859509.1">
    <property type="nucleotide sequence ID" value="NZ_JH591187.1"/>
</dbReference>
<protein>
    <recommendedName>
        <fullName evidence="4">Bacterial bifunctional deaminase-reductase C-terminal domain-containing protein</fullName>
    </recommendedName>
</protein>
<dbReference type="EMBL" id="ADLT01000029">
    <property type="protein sequence ID" value="EHO63027.1"/>
    <property type="molecule type" value="Genomic_DNA"/>
</dbReference>
<feature type="domain" description="Bacterial bifunctional deaminase-reductase C-terminal" evidence="4">
    <location>
        <begin position="4"/>
        <end position="223"/>
    </location>
</feature>